<dbReference type="GO" id="GO:0006811">
    <property type="term" value="P:monoatomic ion transport"/>
    <property type="evidence" value="ECO:0007669"/>
    <property type="project" value="UniProtKB-KW"/>
</dbReference>
<feature type="domain" description="NADH:quinone oxidoreductase/Mrp antiporter transmembrane" evidence="11">
    <location>
        <begin position="117"/>
        <end position="398"/>
    </location>
</feature>
<dbReference type="PANTHER" id="PTHR43373:SF1">
    <property type="entry name" value="NA(+)_H(+) ANTIPORTER SUBUNIT A"/>
    <property type="match status" value="1"/>
</dbReference>
<feature type="transmembrane region" description="Helical" evidence="10">
    <location>
        <begin position="100"/>
        <end position="117"/>
    </location>
</feature>
<feature type="transmembrane region" description="Helical" evidence="10">
    <location>
        <begin position="255"/>
        <end position="277"/>
    </location>
</feature>
<evidence type="ECO:0000256" key="8">
    <source>
        <dbReference type="ARBA" id="ARBA00023136"/>
    </source>
</evidence>
<feature type="transmembrane region" description="Helical" evidence="10">
    <location>
        <begin position="556"/>
        <end position="575"/>
    </location>
</feature>
<feature type="transmembrane region" description="Helical" evidence="10">
    <location>
        <begin position="123"/>
        <end position="142"/>
    </location>
</feature>
<feature type="transmembrane region" description="Helical" evidence="10">
    <location>
        <begin position="22"/>
        <end position="47"/>
    </location>
</feature>
<protein>
    <submittedName>
        <fullName evidence="15">DUF4040 domain-containing protein</fullName>
    </submittedName>
</protein>
<dbReference type="PANTHER" id="PTHR43373">
    <property type="entry name" value="NA(+)/H(+) ANTIPORTER SUBUNIT"/>
    <property type="match status" value="1"/>
</dbReference>
<feature type="transmembrane region" description="Helical" evidence="10">
    <location>
        <begin position="680"/>
        <end position="699"/>
    </location>
</feature>
<dbReference type="AlphaFoldDB" id="A0A9D7HUR5"/>
<dbReference type="InterPro" id="IPR046806">
    <property type="entry name" value="MrpA_C/MbhE"/>
</dbReference>
<evidence type="ECO:0000256" key="5">
    <source>
        <dbReference type="ARBA" id="ARBA00022692"/>
    </source>
</evidence>
<comment type="subcellular location">
    <subcellularLocation>
        <location evidence="1">Cell membrane</location>
        <topology evidence="1">Multi-pass membrane protein</topology>
    </subcellularLocation>
    <subcellularLocation>
        <location evidence="9">Membrane</location>
        <topology evidence="9">Multi-pass membrane protein</topology>
    </subcellularLocation>
</comment>
<evidence type="ECO:0000259" key="14">
    <source>
        <dbReference type="Pfam" id="PF20501"/>
    </source>
</evidence>
<keyword evidence="4" id="KW-1003">Cell membrane</keyword>
<dbReference type="PRINTS" id="PR01434">
    <property type="entry name" value="NADHDHGNASE5"/>
</dbReference>
<feature type="transmembrane region" description="Helical" evidence="10">
    <location>
        <begin position="313"/>
        <end position="334"/>
    </location>
</feature>
<feature type="transmembrane region" description="Helical" evidence="10">
    <location>
        <begin position="487"/>
        <end position="508"/>
    </location>
</feature>
<dbReference type="Pfam" id="PF13244">
    <property type="entry name" value="MbhD"/>
    <property type="match status" value="1"/>
</dbReference>
<evidence type="ECO:0000256" key="6">
    <source>
        <dbReference type="ARBA" id="ARBA00022989"/>
    </source>
</evidence>
<keyword evidence="3" id="KW-0050">Antiport</keyword>
<evidence type="ECO:0000259" key="13">
    <source>
        <dbReference type="Pfam" id="PF13244"/>
    </source>
</evidence>
<keyword evidence="8 10" id="KW-0472">Membrane</keyword>
<comment type="caution">
    <text evidence="15">The sequence shown here is derived from an EMBL/GenBank/DDBJ whole genome shotgun (WGS) entry which is preliminary data.</text>
</comment>
<evidence type="ECO:0000256" key="9">
    <source>
        <dbReference type="RuleBase" id="RU000320"/>
    </source>
</evidence>
<feature type="transmembrane region" description="Helical" evidence="10">
    <location>
        <begin position="441"/>
        <end position="461"/>
    </location>
</feature>
<accession>A0A9D7HUR5</accession>
<dbReference type="InterPro" id="IPR001516">
    <property type="entry name" value="Proton_antipo_N"/>
</dbReference>
<evidence type="ECO:0000256" key="2">
    <source>
        <dbReference type="ARBA" id="ARBA00022448"/>
    </source>
</evidence>
<evidence type="ECO:0000313" key="16">
    <source>
        <dbReference type="Proteomes" id="UP000807785"/>
    </source>
</evidence>
<evidence type="ECO:0000259" key="11">
    <source>
        <dbReference type="Pfam" id="PF00361"/>
    </source>
</evidence>
<evidence type="ECO:0000313" key="15">
    <source>
        <dbReference type="EMBL" id="MBK6973960.1"/>
    </source>
</evidence>
<feature type="domain" description="MrpA C-terminal/MbhE" evidence="14">
    <location>
        <begin position="680"/>
        <end position="750"/>
    </location>
</feature>
<evidence type="ECO:0000256" key="4">
    <source>
        <dbReference type="ARBA" id="ARBA00022475"/>
    </source>
</evidence>
<feature type="transmembrane region" description="Helical" evidence="10">
    <location>
        <begin position="638"/>
        <end position="659"/>
    </location>
</feature>
<dbReference type="Pfam" id="PF00662">
    <property type="entry name" value="Proton_antipo_N"/>
    <property type="match status" value="1"/>
</dbReference>
<proteinExistence type="predicted"/>
<keyword evidence="5 9" id="KW-0812">Transmembrane</keyword>
<feature type="domain" description="NADH-Ubiquinone oxidoreductase (complex I) chain 5 N-terminal" evidence="12">
    <location>
        <begin position="56"/>
        <end position="96"/>
    </location>
</feature>
<reference evidence="15" key="1">
    <citation type="submission" date="2020-10" db="EMBL/GenBank/DDBJ databases">
        <title>Connecting structure to function with the recovery of over 1000 high-quality activated sludge metagenome-assembled genomes encoding full-length rRNA genes using long-read sequencing.</title>
        <authorList>
            <person name="Singleton C.M."/>
            <person name="Petriglieri F."/>
            <person name="Kristensen J.M."/>
            <person name="Kirkegaard R.H."/>
            <person name="Michaelsen T.Y."/>
            <person name="Andersen M.H."/>
            <person name="Karst S.M."/>
            <person name="Dueholm M.S."/>
            <person name="Nielsen P.H."/>
            <person name="Albertsen M."/>
        </authorList>
    </citation>
    <scope>NUCLEOTIDE SEQUENCE</scope>
    <source>
        <strain evidence="15">Bjer_18-Q3-R1-45_BAT3C.347</strain>
    </source>
</reference>
<organism evidence="15 16">
    <name type="scientific">Candidatus Methylophosphatis roskildensis</name>
    <dbReference type="NCBI Taxonomy" id="2899263"/>
    <lineage>
        <taxon>Bacteria</taxon>
        <taxon>Pseudomonadati</taxon>
        <taxon>Pseudomonadota</taxon>
        <taxon>Betaproteobacteria</taxon>
        <taxon>Nitrosomonadales</taxon>
        <taxon>Sterolibacteriaceae</taxon>
        <taxon>Candidatus Methylophosphatis</taxon>
    </lineage>
</organism>
<feature type="transmembrane region" description="Helical" evidence="10">
    <location>
        <begin position="67"/>
        <end position="88"/>
    </location>
</feature>
<dbReference type="Pfam" id="PF00361">
    <property type="entry name" value="Proton_antipo_M"/>
    <property type="match status" value="1"/>
</dbReference>
<dbReference type="GO" id="GO:0015297">
    <property type="term" value="F:antiporter activity"/>
    <property type="evidence" value="ECO:0007669"/>
    <property type="project" value="UniProtKB-KW"/>
</dbReference>
<dbReference type="EMBL" id="JADJEV010000004">
    <property type="protein sequence ID" value="MBK6973960.1"/>
    <property type="molecule type" value="Genomic_DNA"/>
</dbReference>
<feature type="domain" description="MrpA C-terminal/MbhD" evidence="13">
    <location>
        <begin position="597"/>
        <end position="656"/>
    </location>
</feature>
<name>A0A9D7HUR5_9PROT</name>
<dbReference type="Pfam" id="PF20501">
    <property type="entry name" value="MbhE"/>
    <property type="match status" value="1"/>
</dbReference>
<dbReference type="InterPro" id="IPR050616">
    <property type="entry name" value="CPA3_Na-H_Antiporter_A"/>
</dbReference>
<feature type="transmembrane region" description="Helical" evidence="10">
    <location>
        <begin position="289"/>
        <end position="307"/>
    </location>
</feature>
<keyword evidence="6 10" id="KW-1133">Transmembrane helix</keyword>
<sequence length="765" mass="79974">MIGPAVAATGELAPATPSARRLLGYAALPLTLFAALVAALASVPLPWSVHAAWVPSLGVDLAFHVDGLAAQMLLLICGVGSLVFIYAAGYLAGTPRGGRALLLLSLFLLAMIGAVSADNLLLLFVFWELTSVLSFLLVGFSHEQEKSRKSAQQALLVTGGGGLFLLAGFLLLGDLANTWSIRELIAAAPHLVDEPLLPLALGLVFVGTFTKSAQFPFHFWLPNAMAAPTPVSAYLHSATMVKLGIYLLARLDPAFGQLLLWDVVLVAVGSITALWGALHTLRERDLKRILAWSTVASLGTLTMLVGLPNPAAALAVASFLFAHALYKAPLFFVVGNLDHGAGTRSIDHLTGMRRYMPWTAAAAALAALSMAGLPLSFGFVAKDVITAAKAEAELVALAGHAAVIVGAVSVAVAAVASLHVFWGRDNASRDAHPHEAPWTMLLPPLALALLGLLFGIMPATVDPLLAQAAQAMAPELGAVTVEASYDAAPVLTALALTLLFGGAIYAFWDGLHRTLERASWLDAYGPAAWYQRKLQALSHIAAWHTRLLQHGLLDRYLLTVLAVVTAVALLALFLSAGRWQWPAAQGVSLPLAAAGAIAVAGALATLRARDRFVLLLASGLVGYGCAALFLFAGAPDLAFTQFAVETVFVVVAAAVLPEIRGRRAAAPALPPPARIEPLKLLVAVAFGTTLSLFLLRAAGLPFDTALSEFFGANSVPVAHGHNVVNVIIVDFRALDTLGEIAVVAFALLAASPLFKLARVGRGGTP</sequence>
<feature type="transmembrane region" description="Helical" evidence="10">
    <location>
        <begin position="355"/>
        <end position="377"/>
    </location>
</feature>
<feature type="transmembrane region" description="Helical" evidence="10">
    <location>
        <begin position="196"/>
        <end position="221"/>
    </location>
</feature>
<feature type="transmembrane region" description="Helical" evidence="10">
    <location>
        <begin position="587"/>
        <end position="606"/>
    </location>
</feature>
<feature type="transmembrane region" description="Helical" evidence="10">
    <location>
        <begin position="397"/>
        <end position="421"/>
    </location>
</feature>
<feature type="transmembrane region" description="Helical" evidence="10">
    <location>
        <begin position="154"/>
        <end position="176"/>
    </location>
</feature>
<feature type="transmembrane region" description="Helical" evidence="10">
    <location>
        <begin position="613"/>
        <end position="632"/>
    </location>
</feature>
<evidence type="ECO:0000256" key="3">
    <source>
        <dbReference type="ARBA" id="ARBA00022449"/>
    </source>
</evidence>
<dbReference type="Proteomes" id="UP000807785">
    <property type="component" value="Unassembled WGS sequence"/>
</dbReference>
<gene>
    <name evidence="15" type="ORF">IPH26_13855</name>
</gene>
<dbReference type="InterPro" id="IPR001750">
    <property type="entry name" value="ND/Mrp_TM"/>
</dbReference>
<dbReference type="GO" id="GO:0005886">
    <property type="term" value="C:plasma membrane"/>
    <property type="evidence" value="ECO:0007669"/>
    <property type="project" value="UniProtKB-SubCell"/>
</dbReference>
<keyword evidence="2" id="KW-0813">Transport</keyword>
<dbReference type="InterPro" id="IPR025383">
    <property type="entry name" value="MrpA_C/MbhD"/>
</dbReference>
<evidence type="ECO:0000259" key="12">
    <source>
        <dbReference type="Pfam" id="PF00662"/>
    </source>
</evidence>
<feature type="transmembrane region" description="Helical" evidence="10">
    <location>
        <begin position="740"/>
        <end position="757"/>
    </location>
</feature>
<evidence type="ECO:0000256" key="10">
    <source>
        <dbReference type="SAM" id="Phobius"/>
    </source>
</evidence>
<evidence type="ECO:0000256" key="7">
    <source>
        <dbReference type="ARBA" id="ARBA00023065"/>
    </source>
</evidence>
<evidence type="ECO:0000256" key="1">
    <source>
        <dbReference type="ARBA" id="ARBA00004651"/>
    </source>
</evidence>
<keyword evidence="7" id="KW-0406">Ion transport</keyword>